<dbReference type="AlphaFoldDB" id="A9NPK4"/>
<dbReference type="PANTHER" id="PTHR16469:SF27">
    <property type="entry name" value="UBIQUITIN-ASSOCIATED AND SH3 DOMAIN-CONTAINING BA-RELATED"/>
    <property type="match status" value="1"/>
</dbReference>
<dbReference type="InterPro" id="IPR029033">
    <property type="entry name" value="His_PPase_superfam"/>
</dbReference>
<evidence type="ECO:0008006" key="2">
    <source>
        <dbReference type="Google" id="ProtNLM"/>
    </source>
</evidence>
<dbReference type="SUPFAM" id="SSF53254">
    <property type="entry name" value="Phosphoglycerate mutase-like"/>
    <property type="match status" value="1"/>
</dbReference>
<dbReference type="InterPro" id="IPR051710">
    <property type="entry name" value="Phosphatase_SH3-domain"/>
</dbReference>
<dbReference type="Pfam" id="PF00300">
    <property type="entry name" value="His_Phos_1"/>
    <property type="match status" value="1"/>
</dbReference>
<dbReference type="SMART" id="SM00855">
    <property type="entry name" value="PGAM"/>
    <property type="match status" value="1"/>
</dbReference>
<dbReference type="Gene3D" id="3.40.50.1240">
    <property type="entry name" value="Phosphoglycerate mutase-like"/>
    <property type="match status" value="1"/>
</dbReference>
<sequence>MRSVFPNLARTRYSHLWIEPLKSHSHSNTCNKYYIKRRESRVRILEQGYNFSKFSLIRGIVVIRSMESSSKKGPFVQNLFVMRHGERMDNYDPEWIASAPRPWDPPLTDDGKKEARKTGERLRTQGWNITRVICSPFLRCIQTAAEVVTALCAVQDQPLAIDPSKVKVSIEYGLCEVMNQFAIRTPPSSPDISWTLDRSELEAILPAGTMDHSVEPVWPELPHWLEKTEKSHERYSKAIQALADKFPRENVLCVTHGEGVGVSVSAFKKDVIVNAVEYCAYSHSQRSIFGSSTDGLNAERFHVLTESDQSGIRFYNK</sequence>
<accession>A9NPK4</accession>
<evidence type="ECO:0000313" key="1">
    <source>
        <dbReference type="EMBL" id="ABK22565.1"/>
    </source>
</evidence>
<dbReference type="EMBL" id="EF083215">
    <property type="protein sequence ID" value="ABK22565.1"/>
    <property type="molecule type" value="mRNA"/>
</dbReference>
<protein>
    <recommendedName>
        <fullName evidence="2">Phosphoglycerate mutase family protein</fullName>
    </recommendedName>
</protein>
<dbReference type="InterPro" id="IPR013078">
    <property type="entry name" value="His_Pase_superF_clade-1"/>
</dbReference>
<dbReference type="CDD" id="cd07067">
    <property type="entry name" value="HP_PGM_like"/>
    <property type="match status" value="1"/>
</dbReference>
<organism evidence="1">
    <name type="scientific">Picea sitchensis</name>
    <name type="common">Sitka spruce</name>
    <name type="synonym">Pinus sitchensis</name>
    <dbReference type="NCBI Taxonomy" id="3332"/>
    <lineage>
        <taxon>Eukaryota</taxon>
        <taxon>Viridiplantae</taxon>
        <taxon>Streptophyta</taxon>
        <taxon>Embryophyta</taxon>
        <taxon>Tracheophyta</taxon>
        <taxon>Spermatophyta</taxon>
        <taxon>Pinopsida</taxon>
        <taxon>Pinidae</taxon>
        <taxon>Conifers I</taxon>
        <taxon>Pinales</taxon>
        <taxon>Pinaceae</taxon>
        <taxon>Picea</taxon>
    </lineage>
</organism>
<reference evidence="1" key="1">
    <citation type="journal article" date="2008" name="BMC Genomics">
        <title>A conifer genomics resource of 200,000 spruce (Picea spp.) ESTs and 6,464 high-quality, sequence-finished full-length cDNAs for Sitka spruce (Picea sitchensis).</title>
        <authorList>
            <person name="Ralph S.G."/>
            <person name="Chun H.J."/>
            <person name="Kolosova N."/>
            <person name="Cooper D."/>
            <person name="Oddy C."/>
            <person name="Ritland C.E."/>
            <person name="Kirkpatrick R."/>
            <person name="Moore R."/>
            <person name="Barber S."/>
            <person name="Holt R.A."/>
            <person name="Jones S.J."/>
            <person name="Marra M.A."/>
            <person name="Douglas C.J."/>
            <person name="Ritland K."/>
            <person name="Bohlmann J."/>
        </authorList>
    </citation>
    <scope>NUCLEOTIDE SEQUENCE</scope>
    <source>
        <tissue evidence="1">Bark</tissue>
    </source>
</reference>
<name>A9NPK4_PICSI</name>
<proteinExistence type="evidence at transcript level"/>
<dbReference type="PANTHER" id="PTHR16469">
    <property type="entry name" value="UBIQUITIN-ASSOCIATED AND SH3 DOMAIN-CONTAINING BA-RELATED"/>
    <property type="match status" value="1"/>
</dbReference>